<accession>A0A161MG50</accession>
<dbReference type="EMBL" id="GEMB01007739">
    <property type="protein sequence ID" value="JAR95707.1"/>
    <property type="molecule type" value="Transcribed_RNA"/>
</dbReference>
<evidence type="ECO:0000313" key="1">
    <source>
        <dbReference type="EMBL" id="JAR95707.1"/>
    </source>
</evidence>
<name>A0A161MG50_TRIIF</name>
<reference evidence="1" key="1">
    <citation type="submission" date="2016-04" db="EMBL/GenBank/DDBJ databases">
        <authorList>
            <person name="Calderon-Fernandez G.M.Sr."/>
        </authorList>
    </citation>
    <scope>NUCLEOTIDE SEQUENCE</scope>
    <source>
        <strain evidence="1">Int1</strain>
        <tissue evidence="1">Integument</tissue>
    </source>
</reference>
<reference evidence="1" key="2">
    <citation type="journal article" date="2017" name="J. Med. Entomol.">
        <title>Transcriptome Analysis of the Triatoma infestans (Hemiptera: Reduviidae) Integument.</title>
        <authorList>
            <person name="Calderon-Fernandez G.M."/>
            <person name="Moriconi D.E."/>
            <person name="Dulbecco A.B."/>
            <person name="Juarez M.P."/>
        </authorList>
    </citation>
    <scope>NUCLEOTIDE SEQUENCE</scope>
    <source>
        <strain evidence="1">Int1</strain>
        <tissue evidence="1">Integument</tissue>
    </source>
</reference>
<organism evidence="1">
    <name type="scientific">Triatoma infestans</name>
    <name type="common">Assassin bug</name>
    <dbReference type="NCBI Taxonomy" id="30076"/>
    <lineage>
        <taxon>Eukaryota</taxon>
        <taxon>Metazoa</taxon>
        <taxon>Ecdysozoa</taxon>
        <taxon>Arthropoda</taxon>
        <taxon>Hexapoda</taxon>
        <taxon>Insecta</taxon>
        <taxon>Pterygota</taxon>
        <taxon>Neoptera</taxon>
        <taxon>Paraneoptera</taxon>
        <taxon>Hemiptera</taxon>
        <taxon>Heteroptera</taxon>
        <taxon>Panheteroptera</taxon>
        <taxon>Cimicomorpha</taxon>
        <taxon>Reduviidae</taxon>
        <taxon>Triatominae</taxon>
        <taxon>Triatoma</taxon>
    </lineage>
</organism>
<proteinExistence type="predicted"/>
<protein>
    <submittedName>
        <fullName evidence="1">Uncharacterized protein</fullName>
    </submittedName>
</protein>
<sequence>MFAVFGISLVLISDNVT</sequence>
<dbReference type="AlphaFoldDB" id="A0A161MG50"/>